<feature type="transmembrane region" description="Helical" evidence="1">
    <location>
        <begin position="29"/>
        <end position="50"/>
    </location>
</feature>
<evidence type="ECO:0000256" key="1">
    <source>
        <dbReference type="SAM" id="Phobius"/>
    </source>
</evidence>
<evidence type="ECO:0000313" key="3">
    <source>
        <dbReference type="Proteomes" id="UP000184130"/>
    </source>
</evidence>
<keyword evidence="1" id="KW-0812">Transmembrane</keyword>
<evidence type="ECO:0000313" key="2">
    <source>
        <dbReference type="EMBL" id="SHK44362.1"/>
    </source>
</evidence>
<dbReference type="EMBL" id="FRBD01000003">
    <property type="protein sequence ID" value="SHK44362.1"/>
    <property type="molecule type" value="Genomic_DNA"/>
</dbReference>
<proteinExistence type="predicted"/>
<name>A0A1M6SHY0_XYLRU</name>
<dbReference type="Proteomes" id="UP000184130">
    <property type="component" value="Unassembled WGS sequence"/>
</dbReference>
<accession>A0A1M6SHY0</accession>
<protein>
    <submittedName>
        <fullName evidence="2">Uncharacterized protein</fullName>
    </submittedName>
</protein>
<dbReference type="AlphaFoldDB" id="A0A1M6SHY0"/>
<feature type="transmembrane region" description="Helical" evidence="1">
    <location>
        <begin position="7"/>
        <end position="23"/>
    </location>
</feature>
<sequence>MNKSLPIIFVILFWGLFYIGLTYDGTGEIIAIVITLLVVVYLLFSLKGWIKKEVNRIN</sequence>
<keyword evidence="1" id="KW-0472">Membrane</keyword>
<gene>
    <name evidence="2" type="ORF">SAMN05216463_103200</name>
</gene>
<organism evidence="2 3">
    <name type="scientific">Xylanibacter ruminicola</name>
    <name type="common">Prevotella ruminicola</name>
    <dbReference type="NCBI Taxonomy" id="839"/>
    <lineage>
        <taxon>Bacteria</taxon>
        <taxon>Pseudomonadati</taxon>
        <taxon>Bacteroidota</taxon>
        <taxon>Bacteroidia</taxon>
        <taxon>Bacteroidales</taxon>
        <taxon>Prevotellaceae</taxon>
        <taxon>Xylanibacter</taxon>
    </lineage>
</organism>
<keyword evidence="1" id="KW-1133">Transmembrane helix</keyword>
<reference evidence="2 3" key="1">
    <citation type="submission" date="2016-11" db="EMBL/GenBank/DDBJ databases">
        <authorList>
            <person name="Jaros S."/>
            <person name="Januszkiewicz K."/>
            <person name="Wedrychowicz H."/>
        </authorList>
    </citation>
    <scope>NUCLEOTIDE SEQUENCE [LARGE SCALE GENOMIC DNA]</scope>
    <source>
        <strain evidence="2 3">KHT3</strain>
    </source>
</reference>